<sequence length="598" mass="66274">MSSARGEYEARTQQYRHELEALDRRGARLANLRTVTFLAFLGFGFWGGWTARPLLFLPAVASLAAYVILAIVHAGVIRREDFARVKLTLNERGLKRLDGKWRDFPSTGTGRVPEGHLYGGDLDLTGTGSLFQRLDETGTAAGEARLLEWLLAPAPDADAIRHRQEAVKELGPIIDFRQDLVAEARIAGKKDKADPTRFLAWAEAPSTLTAIRWAYPLAHVLPVLTIGAAFLASNDVISALPAWIGLILQIGIVFITRKPIARMWEALSMGERGFVRFEETFRAIDAQKFTAPRLAKLQRGLQDGPPVSARLKKFARLMGFAELKHAGQMHPIINALTLWDLLVLFRIDGWRAEHGKGVRGWFEALAELEALSSFATWHFERPEDVFPEIDDGPVHVHAHALGHPLLDAPVRNDVTLEGPGHAWIITGSNMSGKTTLMRATGLNTVMALAGLPVCAKSLKVSRVQVLTSMRVKDSLEQGVSYFYAEVKRIKTVLDTAKAHRDRCLFFLDELFMGTNAKERLMASRQLMLMLLDLGAAGAVTTHDLSLTELAAERPTKIVNVHFRDEVKNGDMTFDYTLREGVVTTTNALEVLRRAGVDV</sequence>
<protein>
    <submittedName>
        <fullName evidence="6">DNA mismatch repair protein MutS</fullName>
    </submittedName>
</protein>
<evidence type="ECO:0000256" key="2">
    <source>
        <dbReference type="ARBA" id="ARBA00022840"/>
    </source>
</evidence>
<dbReference type="EMBL" id="QFQP01000018">
    <property type="protein sequence ID" value="PZR10259.1"/>
    <property type="molecule type" value="Genomic_DNA"/>
</dbReference>
<dbReference type="GO" id="GO:0005829">
    <property type="term" value="C:cytosol"/>
    <property type="evidence" value="ECO:0007669"/>
    <property type="project" value="TreeGrafter"/>
</dbReference>
<dbReference type="GO" id="GO:0005524">
    <property type="term" value="F:ATP binding"/>
    <property type="evidence" value="ECO:0007669"/>
    <property type="project" value="UniProtKB-KW"/>
</dbReference>
<dbReference type="SUPFAM" id="SSF48334">
    <property type="entry name" value="DNA repair protein MutS, domain III"/>
    <property type="match status" value="1"/>
</dbReference>
<feature type="domain" description="DNA mismatch repair proteins mutS family" evidence="5">
    <location>
        <begin position="420"/>
        <end position="597"/>
    </location>
</feature>
<proteinExistence type="predicted"/>
<evidence type="ECO:0000313" key="6">
    <source>
        <dbReference type="EMBL" id="PZR10259.1"/>
    </source>
</evidence>
<dbReference type="InterPro" id="IPR007696">
    <property type="entry name" value="DNA_mismatch_repair_MutS_core"/>
</dbReference>
<dbReference type="Proteomes" id="UP000249061">
    <property type="component" value="Unassembled WGS sequence"/>
</dbReference>
<feature type="transmembrane region" description="Helical" evidence="4">
    <location>
        <begin position="30"/>
        <end position="49"/>
    </location>
</feature>
<keyword evidence="4" id="KW-1133">Transmembrane helix</keyword>
<dbReference type="SUPFAM" id="SSF52540">
    <property type="entry name" value="P-loop containing nucleoside triphosphate hydrolases"/>
    <property type="match status" value="1"/>
</dbReference>
<dbReference type="SMART" id="SM00534">
    <property type="entry name" value="MUTSac"/>
    <property type="match status" value="1"/>
</dbReference>
<dbReference type="PANTHER" id="PTHR11361">
    <property type="entry name" value="DNA MISMATCH REPAIR PROTEIN MUTS FAMILY MEMBER"/>
    <property type="match status" value="1"/>
</dbReference>
<dbReference type="GO" id="GO:0140664">
    <property type="term" value="F:ATP-dependent DNA damage sensor activity"/>
    <property type="evidence" value="ECO:0007669"/>
    <property type="project" value="InterPro"/>
</dbReference>
<dbReference type="GO" id="GO:0030983">
    <property type="term" value="F:mismatched DNA binding"/>
    <property type="evidence" value="ECO:0007669"/>
    <property type="project" value="InterPro"/>
</dbReference>
<dbReference type="Pfam" id="PF05192">
    <property type="entry name" value="MutS_III"/>
    <property type="match status" value="1"/>
</dbReference>
<evidence type="ECO:0000313" key="7">
    <source>
        <dbReference type="Proteomes" id="UP000249061"/>
    </source>
</evidence>
<evidence type="ECO:0000256" key="3">
    <source>
        <dbReference type="ARBA" id="ARBA00023125"/>
    </source>
</evidence>
<dbReference type="InterPro" id="IPR027417">
    <property type="entry name" value="P-loop_NTPase"/>
</dbReference>
<accession>A0A2W5T446</accession>
<gene>
    <name evidence="6" type="ORF">DI536_20160</name>
</gene>
<dbReference type="PANTHER" id="PTHR11361:SF99">
    <property type="entry name" value="DNA MISMATCH REPAIR PROTEIN"/>
    <property type="match status" value="1"/>
</dbReference>
<organism evidence="6 7">
    <name type="scientific">Archangium gephyra</name>
    <dbReference type="NCBI Taxonomy" id="48"/>
    <lineage>
        <taxon>Bacteria</taxon>
        <taxon>Pseudomonadati</taxon>
        <taxon>Myxococcota</taxon>
        <taxon>Myxococcia</taxon>
        <taxon>Myxococcales</taxon>
        <taxon>Cystobacterineae</taxon>
        <taxon>Archangiaceae</taxon>
        <taxon>Archangium</taxon>
    </lineage>
</organism>
<keyword evidence="2" id="KW-0067">ATP-binding</keyword>
<dbReference type="InterPro" id="IPR036187">
    <property type="entry name" value="DNA_mismatch_repair_MutS_sf"/>
</dbReference>
<evidence type="ECO:0000256" key="4">
    <source>
        <dbReference type="SAM" id="Phobius"/>
    </source>
</evidence>
<dbReference type="Gene3D" id="1.10.1420.10">
    <property type="match status" value="1"/>
</dbReference>
<keyword evidence="4" id="KW-0472">Membrane</keyword>
<comment type="caution">
    <text evidence="6">The sequence shown here is derived from an EMBL/GenBank/DDBJ whole genome shotgun (WGS) entry which is preliminary data.</text>
</comment>
<dbReference type="InterPro" id="IPR045076">
    <property type="entry name" value="MutS"/>
</dbReference>
<dbReference type="Pfam" id="PF00488">
    <property type="entry name" value="MutS_V"/>
    <property type="match status" value="1"/>
</dbReference>
<evidence type="ECO:0000259" key="5">
    <source>
        <dbReference type="SMART" id="SM00534"/>
    </source>
</evidence>
<keyword evidence="3" id="KW-0238">DNA-binding</keyword>
<feature type="transmembrane region" description="Helical" evidence="4">
    <location>
        <begin position="237"/>
        <end position="255"/>
    </location>
</feature>
<reference evidence="6 7" key="1">
    <citation type="submission" date="2017-08" db="EMBL/GenBank/DDBJ databases">
        <title>Infants hospitalized years apart are colonized by the same room-sourced microbial strains.</title>
        <authorList>
            <person name="Brooks B."/>
            <person name="Olm M.R."/>
            <person name="Firek B.A."/>
            <person name="Baker R."/>
            <person name="Thomas B.C."/>
            <person name="Morowitz M.J."/>
            <person name="Banfield J.F."/>
        </authorList>
    </citation>
    <scope>NUCLEOTIDE SEQUENCE [LARGE SCALE GENOMIC DNA]</scope>
    <source>
        <strain evidence="6">S2_003_000_R2_14</strain>
    </source>
</reference>
<feature type="transmembrane region" description="Helical" evidence="4">
    <location>
        <begin position="55"/>
        <end position="77"/>
    </location>
</feature>
<keyword evidence="4" id="KW-0812">Transmembrane</keyword>
<keyword evidence="1" id="KW-0547">Nucleotide-binding</keyword>
<evidence type="ECO:0000256" key="1">
    <source>
        <dbReference type="ARBA" id="ARBA00022741"/>
    </source>
</evidence>
<dbReference type="GO" id="GO:0006298">
    <property type="term" value="P:mismatch repair"/>
    <property type="evidence" value="ECO:0007669"/>
    <property type="project" value="InterPro"/>
</dbReference>
<dbReference type="AlphaFoldDB" id="A0A2W5T446"/>
<feature type="transmembrane region" description="Helical" evidence="4">
    <location>
        <begin position="213"/>
        <end position="231"/>
    </location>
</feature>
<name>A0A2W5T446_9BACT</name>
<dbReference type="InterPro" id="IPR000432">
    <property type="entry name" value="DNA_mismatch_repair_MutS_C"/>
</dbReference>
<dbReference type="Gene3D" id="3.40.50.300">
    <property type="entry name" value="P-loop containing nucleotide triphosphate hydrolases"/>
    <property type="match status" value="1"/>
</dbReference>